<dbReference type="PROSITE" id="PS51755">
    <property type="entry name" value="OMPR_PHOB"/>
    <property type="match status" value="1"/>
</dbReference>
<keyword evidence="4 7" id="KW-0238">DNA-binding</keyword>
<dbReference type="SMART" id="SM00448">
    <property type="entry name" value="REC"/>
    <property type="match status" value="1"/>
</dbReference>
<protein>
    <submittedName>
        <fullName evidence="10">Response regulator transcription factor</fullName>
    </submittedName>
</protein>
<gene>
    <name evidence="10" type="ORF">ACFPQB_12500</name>
</gene>
<dbReference type="RefSeq" id="WP_206056133.1">
    <property type="nucleotide sequence ID" value="NZ_JBHSNS010000005.1"/>
</dbReference>
<dbReference type="PANTHER" id="PTHR48111:SF1">
    <property type="entry name" value="TWO-COMPONENT RESPONSE REGULATOR ORR33"/>
    <property type="match status" value="1"/>
</dbReference>
<keyword evidence="1 6" id="KW-0597">Phosphoprotein</keyword>
<feature type="DNA-binding region" description="OmpR/PhoB-type" evidence="7">
    <location>
        <begin position="131"/>
        <end position="226"/>
    </location>
</feature>
<dbReference type="EMBL" id="JBHSNS010000005">
    <property type="protein sequence ID" value="MFC5729740.1"/>
    <property type="molecule type" value="Genomic_DNA"/>
</dbReference>
<dbReference type="InterPro" id="IPR016032">
    <property type="entry name" value="Sig_transdc_resp-reg_C-effctor"/>
</dbReference>
<keyword evidence="2" id="KW-0902">Two-component regulatory system</keyword>
<dbReference type="InterPro" id="IPR039420">
    <property type="entry name" value="WalR-like"/>
</dbReference>
<evidence type="ECO:0000259" key="9">
    <source>
        <dbReference type="PROSITE" id="PS51755"/>
    </source>
</evidence>
<dbReference type="Pfam" id="PF00072">
    <property type="entry name" value="Response_reg"/>
    <property type="match status" value="1"/>
</dbReference>
<proteinExistence type="predicted"/>
<dbReference type="Gene3D" id="1.10.10.10">
    <property type="entry name" value="Winged helix-like DNA-binding domain superfamily/Winged helix DNA-binding domain"/>
    <property type="match status" value="1"/>
</dbReference>
<sequence>MTTVRVLVVEDDEGVGEALVETFTTAGWETTLCRRGDDGLRRVKDVDVVLLDLGLPDIDGLEFLHVLRRASTVPVLVLTARDGDGAMILGLRAGADDYLVKPVSQAVLLARVQALIRRSRVAGDQRPRPPQQSLSWGRLVVDLPARTVTREGRPVALTATEIDVLTAIASRPGEAVSREEIQLQVWGAPEVGRSRSLDFFVASLRSKLGEDLPLHTVRGFGFRLGR</sequence>
<dbReference type="InterPro" id="IPR011006">
    <property type="entry name" value="CheY-like_superfamily"/>
</dbReference>
<dbReference type="InterPro" id="IPR036388">
    <property type="entry name" value="WH-like_DNA-bd_sf"/>
</dbReference>
<feature type="domain" description="OmpR/PhoB-type" evidence="9">
    <location>
        <begin position="131"/>
        <end position="226"/>
    </location>
</feature>
<feature type="modified residue" description="4-aspartylphosphate" evidence="6">
    <location>
        <position position="52"/>
    </location>
</feature>
<evidence type="ECO:0000256" key="4">
    <source>
        <dbReference type="ARBA" id="ARBA00023125"/>
    </source>
</evidence>
<dbReference type="Gene3D" id="3.40.50.2300">
    <property type="match status" value="1"/>
</dbReference>
<organism evidence="10 11">
    <name type="scientific">Nocardioides vastitatis</name>
    <dbReference type="NCBI Taxonomy" id="2568655"/>
    <lineage>
        <taxon>Bacteria</taxon>
        <taxon>Bacillati</taxon>
        <taxon>Actinomycetota</taxon>
        <taxon>Actinomycetes</taxon>
        <taxon>Propionibacteriales</taxon>
        <taxon>Nocardioidaceae</taxon>
        <taxon>Nocardioides</taxon>
    </lineage>
</organism>
<accession>A0ABW0ZFD5</accession>
<dbReference type="PANTHER" id="PTHR48111">
    <property type="entry name" value="REGULATOR OF RPOS"/>
    <property type="match status" value="1"/>
</dbReference>
<reference evidence="11" key="1">
    <citation type="journal article" date="2019" name="Int. J. Syst. Evol. Microbiol.">
        <title>The Global Catalogue of Microorganisms (GCM) 10K type strain sequencing project: providing services to taxonomists for standard genome sequencing and annotation.</title>
        <authorList>
            <consortium name="The Broad Institute Genomics Platform"/>
            <consortium name="The Broad Institute Genome Sequencing Center for Infectious Disease"/>
            <person name="Wu L."/>
            <person name="Ma J."/>
        </authorList>
    </citation>
    <scope>NUCLEOTIDE SEQUENCE [LARGE SCALE GENOMIC DNA]</scope>
    <source>
        <strain evidence="11">YIM 94188</strain>
    </source>
</reference>
<dbReference type="InterPro" id="IPR001867">
    <property type="entry name" value="OmpR/PhoB-type_DNA-bd"/>
</dbReference>
<dbReference type="Pfam" id="PF00486">
    <property type="entry name" value="Trans_reg_C"/>
    <property type="match status" value="1"/>
</dbReference>
<evidence type="ECO:0000256" key="3">
    <source>
        <dbReference type="ARBA" id="ARBA00023015"/>
    </source>
</evidence>
<dbReference type="CDD" id="cd17574">
    <property type="entry name" value="REC_OmpR"/>
    <property type="match status" value="1"/>
</dbReference>
<keyword evidence="11" id="KW-1185">Reference proteome</keyword>
<evidence type="ECO:0000256" key="7">
    <source>
        <dbReference type="PROSITE-ProRule" id="PRU01091"/>
    </source>
</evidence>
<dbReference type="CDD" id="cd00383">
    <property type="entry name" value="trans_reg_C"/>
    <property type="match status" value="1"/>
</dbReference>
<dbReference type="Gene3D" id="6.10.250.690">
    <property type="match status" value="1"/>
</dbReference>
<comment type="caution">
    <text evidence="10">The sequence shown here is derived from an EMBL/GenBank/DDBJ whole genome shotgun (WGS) entry which is preliminary data.</text>
</comment>
<dbReference type="SUPFAM" id="SSF46894">
    <property type="entry name" value="C-terminal effector domain of the bipartite response regulators"/>
    <property type="match status" value="1"/>
</dbReference>
<dbReference type="SUPFAM" id="SSF52172">
    <property type="entry name" value="CheY-like"/>
    <property type="match status" value="1"/>
</dbReference>
<name>A0ABW0ZFD5_9ACTN</name>
<evidence type="ECO:0000313" key="11">
    <source>
        <dbReference type="Proteomes" id="UP001596072"/>
    </source>
</evidence>
<evidence type="ECO:0000256" key="6">
    <source>
        <dbReference type="PROSITE-ProRule" id="PRU00169"/>
    </source>
</evidence>
<evidence type="ECO:0000259" key="8">
    <source>
        <dbReference type="PROSITE" id="PS50110"/>
    </source>
</evidence>
<dbReference type="SMART" id="SM00862">
    <property type="entry name" value="Trans_reg_C"/>
    <property type="match status" value="1"/>
</dbReference>
<evidence type="ECO:0000256" key="1">
    <source>
        <dbReference type="ARBA" id="ARBA00022553"/>
    </source>
</evidence>
<evidence type="ECO:0000256" key="2">
    <source>
        <dbReference type="ARBA" id="ARBA00023012"/>
    </source>
</evidence>
<dbReference type="PROSITE" id="PS50110">
    <property type="entry name" value="RESPONSE_REGULATORY"/>
    <property type="match status" value="1"/>
</dbReference>
<feature type="domain" description="Response regulatory" evidence="8">
    <location>
        <begin position="5"/>
        <end position="116"/>
    </location>
</feature>
<keyword evidence="3" id="KW-0805">Transcription regulation</keyword>
<evidence type="ECO:0000313" key="10">
    <source>
        <dbReference type="EMBL" id="MFC5729740.1"/>
    </source>
</evidence>
<evidence type="ECO:0000256" key="5">
    <source>
        <dbReference type="ARBA" id="ARBA00023163"/>
    </source>
</evidence>
<keyword evidence="5" id="KW-0804">Transcription</keyword>
<dbReference type="InterPro" id="IPR001789">
    <property type="entry name" value="Sig_transdc_resp-reg_receiver"/>
</dbReference>
<dbReference type="Proteomes" id="UP001596072">
    <property type="component" value="Unassembled WGS sequence"/>
</dbReference>